<proteinExistence type="predicted"/>
<dbReference type="Proteomes" id="UP000245207">
    <property type="component" value="Unassembled WGS sequence"/>
</dbReference>
<comment type="caution">
    <text evidence="2">The sequence shown here is derived from an EMBL/GenBank/DDBJ whole genome shotgun (WGS) entry which is preliminary data.</text>
</comment>
<evidence type="ECO:0000256" key="1">
    <source>
        <dbReference type="SAM" id="MobiDB-lite"/>
    </source>
</evidence>
<gene>
    <name evidence="2" type="ORF">CTI12_AA315500</name>
</gene>
<name>A0A2U1N2J5_ARTAN</name>
<feature type="region of interest" description="Disordered" evidence="1">
    <location>
        <begin position="105"/>
        <end position="166"/>
    </location>
</feature>
<keyword evidence="3" id="KW-1185">Reference proteome</keyword>
<evidence type="ECO:0000313" key="2">
    <source>
        <dbReference type="EMBL" id="PWA67697.1"/>
    </source>
</evidence>
<reference evidence="2 3" key="1">
    <citation type="journal article" date="2018" name="Mol. Plant">
        <title>The genome of Artemisia annua provides insight into the evolution of Asteraceae family and artemisinin biosynthesis.</title>
        <authorList>
            <person name="Shen Q."/>
            <person name="Zhang L."/>
            <person name="Liao Z."/>
            <person name="Wang S."/>
            <person name="Yan T."/>
            <person name="Shi P."/>
            <person name="Liu M."/>
            <person name="Fu X."/>
            <person name="Pan Q."/>
            <person name="Wang Y."/>
            <person name="Lv Z."/>
            <person name="Lu X."/>
            <person name="Zhang F."/>
            <person name="Jiang W."/>
            <person name="Ma Y."/>
            <person name="Chen M."/>
            <person name="Hao X."/>
            <person name="Li L."/>
            <person name="Tang Y."/>
            <person name="Lv G."/>
            <person name="Zhou Y."/>
            <person name="Sun X."/>
            <person name="Brodelius P.E."/>
            <person name="Rose J.K.C."/>
            <person name="Tang K."/>
        </authorList>
    </citation>
    <scope>NUCLEOTIDE SEQUENCE [LARGE SCALE GENOMIC DNA]</scope>
    <source>
        <strain evidence="3">cv. Huhao1</strain>
        <tissue evidence="2">Leaf</tissue>
    </source>
</reference>
<feature type="compositionally biased region" description="Basic and acidic residues" evidence="1">
    <location>
        <begin position="148"/>
        <end position="161"/>
    </location>
</feature>
<sequence>MDNATASMCQMGIGKISYARVLVEVEAKKELRNTVKIEYVDKDKNVKGSKEARPRTVDETKEQVAKEEKMIAKENNEGFTEVQYKKRSMLQQRKNEHYRNYGLQFQRQEYRKKDSGKDKGKEQMNEETTNIIDTDKFRSGRSNTNTEEVNRSPKNSGDKSKGGSSFVNRFEALNTTKEGNTEEVMEGVNEMAQTMTQDNVIGLSTNILN</sequence>
<evidence type="ECO:0000313" key="3">
    <source>
        <dbReference type="Proteomes" id="UP000245207"/>
    </source>
</evidence>
<organism evidence="2 3">
    <name type="scientific">Artemisia annua</name>
    <name type="common">Sweet wormwood</name>
    <dbReference type="NCBI Taxonomy" id="35608"/>
    <lineage>
        <taxon>Eukaryota</taxon>
        <taxon>Viridiplantae</taxon>
        <taxon>Streptophyta</taxon>
        <taxon>Embryophyta</taxon>
        <taxon>Tracheophyta</taxon>
        <taxon>Spermatophyta</taxon>
        <taxon>Magnoliopsida</taxon>
        <taxon>eudicotyledons</taxon>
        <taxon>Gunneridae</taxon>
        <taxon>Pentapetalae</taxon>
        <taxon>asterids</taxon>
        <taxon>campanulids</taxon>
        <taxon>Asterales</taxon>
        <taxon>Asteraceae</taxon>
        <taxon>Asteroideae</taxon>
        <taxon>Anthemideae</taxon>
        <taxon>Artemisiinae</taxon>
        <taxon>Artemisia</taxon>
    </lineage>
</organism>
<dbReference type="EMBL" id="PKPP01003784">
    <property type="protein sequence ID" value="PWA67697.1"/>
    <property type="molecule type" value="Genomic_DNA"/>
</dbReference>
<dbReference type="AlphaFoldDB" id="A0A2U1N2J5"/>
<feature type="compositionally biased region" description="Basic and acidic residues" evidence="1">
    <location>
        <begin position="108"/>
        <end position="124"/>
    </location>
</feature>
<protein>
    <submittedName>
        <fullName evidence="2">Uncharacterized protein</fullName>
    </submittedName>
</protein>
<dbReference type="OrthoDB" id="851886at2759"/>
<accession>A0A2U1N2J5</accession>